<dbReference type="InterPro" id="IPR041679">
    <property type="entry name" value="DNA2/NAM7-like_C"/>
</dbReference>
<dbReference type="InterPro" id="IPR047187">
    <property type="entry name" value="SF1_C_Upf1"/>
</dbReference>
<dbReference type="GO" id="GO:0031048">
    <property type="term" value="P:regulatory ncRNA-mediated heterochromatin formation"/>
    <property type="evidence" value="ECO:0007669"/>
    <property type="project" value="TreeGrafter"/>
</dbReference>
<evidence type="ECO:0000259" key="6">
    <source>
        <dbReference type="SMART" id="SM00438"/>
    </source>
</evidence>
<accession>A0AA88H5B8</accession>
<feature type="domain" description="NF-X1-type" evidence="6">
    <location>
        <begin position="1608"/>
        <end position="1627"/>
    </location>
</feature>
<sequence>MGYSFVQRNLIRVWQIGGDGTRFIAFQMKRGTLSKDSSSTYRGRGRGMRSARNHYQGRRFELEGLKTLKDEDPSIILQSLTSKMINLEKILQEGADIDCFGLILKMFVRISESKAPDLLPNLFFHLLMIVKRSSIFKSFTGTLTQAAVAKKLENASLLELHQDLVNFSNFFLNKAPSSACESIPECFFETVIQLKMILQINGYNIPSTIYDDIRQLNVRFKDARIRLIGLNEVEGKNKLRRLAKIGELSSMQPPDDFREYSVIPTTEDLMATDLQFIRPAIVDAPYKSVDDYLDIQFRLLREDFIFPLRAGIQKYIDLKSQKKVLRSKIDDMRLYFGVKFIDYNVLQGTHTICIANDRLKKIAWENSKRLLPGSLLCLSKDDFKTFLLATVAKRDPELLTKEGAIDIRLENVTNFKSHMTGSFILAESSVYFEVYRNVLRVLQQIRDDNLPMKELVLGKEVEEELPLYLHSLKEMSYTYYDLSMFSTRDSMSAELLKDVDILKLDQVLIPENLGLDLSQFQALKAALTQKLAIIHGPPGTGKTFIGLKALEVLLVNKEVWESKNIFVNTTGPILIVCYTNHALDQFVEGALKFTGRIVRIGGRSKSEVVNRCSLFELRKKHRGDVFRSNNHSAKRYELRDITRRLIEKDAVIHLIQRKVVIHEQFLWRNEFLANDNSSLDEDFLQNLLSRSKGSGIISSWLGLHSFNLLFSVLNAIATKPVFLPASDFKPSKLKLSQRDEEEEEYDKEEVEELERSRVFEDGKQADLNHSVDPQYLKIDNMEEFSYSDVVWSQERNRMDIEYWKDYGNQNEISIWQKESLTRNIQSAEKTEELILKLLALLPSLQKENTELLMNFKNPWSLNMYQRWLVYARWQQKVVRRLADEREALEEEYRTLKDEVDDFATEEDASYCKMMDIVAATTSGCAKYDKLIRHLSPKIVMMEEAAEILEAHTLVSMTSACEQLILIGDHQQLRPTTAVYHLAKDYNLDVSFFERMIRLGAPKSSLTVQHRMRPDIARLIVPSIYPSLENHPSVLDYPNIKGMKHNVFFLTHSVPETEETEAQSHLNPYEAEIALGLSRYLIQQGYLPNQITILTTYSGQLHFLMQLRKRSFESLAKVRITVVDNFQGEENDIIVLSLVRSNVDSKIGFLAIENRICVALSRAKHGLYIIGNMDSLDTKSKIWQSIRTSLNDKNQIGNGFELICQVHGTITTIEKGDDFIKVIEGGCMEKCNTPLSCGHICTGVCHVIDREHEKKQCTMKCERFLCSHNHKCDKICFEECGKCFVKVEKSLPCGHSATMKCHVDPNLYICKEIVDKIIPDCGHVGKVRCSAKPEGCCERPCDFRLDCGHSCPKTCHPSEDPDHVKVVCMKPCERKNNHCKRNHPCRRVCSEECGSCTETILFELSCGHKTKIPCGKNIDAYKCPVKVKKTIEECKHTLEVSCHITPGKDECKAKKCTTILECGHNCKKDCKSPCSASDCNELISLSDILPCGHNAYTYCKNRNDSVDESLEHLLTLCQEPCLGLLSCGHTCFGKCGQCFQGRLHLQCNEKCGRQLVCGHICEESCSATCPPCKGSCLVRCPHSRCKNKCSHICAPCLEPCAWNCIHKKCNLKCGDMCERGPCDEPCQESLSCNHLCIGLCGEICPKQCRICNKAEIEEFVLLGNETDADARFVCLPDCGHVIEVEAMDYWMKSVSKDLVGLQRCPRCNTPISSFIGRYGNVIRQTFRDTEEVKTQFYTAKDVSAELVETHMRVCRCEAMVDEDDLIMRSGT</sequence>
<feature type="domain" description="NF-X1-type" evidence="6">
    <location>
        <begin position="1346"/>
        <end position="1373"/>
    </location>
</feature>
<dbReference type="GO" id="GO:0004386">
    <property type="term" value="F:helicase activity"/>
    <property type="evidence" value="ECO:0007669"/>
    <property type="project" value="InterPro"/>
</dbReference>
<gene>
    <name evidence="7" type="ORF">QYM36_017292</name>
</gene>
<comment type="caution">
    <text evidence="7">The sequence shown here is derived from an EMBL/GenBank/DDBJ whole genome shotgun (WGS) entry which is preliminary data.</text>
</comment>
<keyword evidence="1" id="KW-0479">Metal-binding</keyword>
<organism evidence="7 8">
    <name type="scientific">Artemia franciscana</name>
    <name type="common">Brine shrimp</name>
    <name type="synonym">Artemia sanfranciscana</name>
    <dbReference type="NCBI Taxonomy" id="6661"/>
    <lineage>
        <taxon>Eukaryota</taxon>
        <taxon>Metazoa</taxon>
        <taxon>Ecdysozoa</taxon>
        <taxon>Arthropoda</taxon>
        <taxon>Crustacea</taxon>
        <taxon>Branchiopoda</taxon>
        <taxon>Anostraca</taxon>
        <taxon>Artemiidae</taxon>
        <taxon>Artemia</taxon>
    </lineage>
</organism>
<dbReference type="PANTHER" id="PTHR10887">
    <property type="entry name" value="DNA2/NAM7 HELICASE FAMILY"/>
    <property type="match status" value="1"/>
</dbReference>
<feature type="domain" description="NF-X1-type" evidence="6">
    <location>
        <begin position="1265"/>
        <end position="1284"/>
    </location>
</feature>
<proteinExistence type="predicted"/>
<dbReference type="SUPFAM" id="SSF52540">
    <property type="entry name" value="P-loop containing nucleoside triphosphate hydrolases"/>
    <property type="match status" value="1"/>
</dbReference>
<keyword evidence="5" id="KW-0175">Coiled coil</keyword>
<feature type="coiled-coil region" evidence="5">
    <location>
        <begin position="871"/>
        <end position="905"/>
    </location>
</feature>
<dbReference type="Pfam" id="PF13086">
    <property type="entry name" value="AAA_11"/>
    <property type="match status" value="1"/>
</dbReference>
<dbReference type="CDD" id="cd18808">
    <property type="entry name" value="SF1_C_Upf1"/>
    <property type="match status" value="1"/>
</dbReference>
<dbReference type="Pfam" id="PF25396">
    <property type="entry name" value="ZNFX1"/>
    <property type="match status" value="1"/>
</dbReference>
<dbReference type="InterPro" id="IPR027417">
    <property type="entry name" value="P-loop_NTPase"/>
</dbReference>
<name>A0AA88H5B8_ARTSF</name>
<keyword evidence="8" id="KW-1185">Reference proteome</keyword>
<reference evidence="7" key="1">
    <citation type="submission" date="2023-07" db="EMBL/GenBank/DDBJ databases">
        <title>Chromosome-level genome assembly of Artemia franciscana.</title>
        <authorList>
            <person name="Jo E."/>
        </authorList>
    </citation>
    <scope>NUCLEOTIDE SEQUENCE</scope>
    <source>
        <tissue evidence="7">Whole body</tissue>
    </source>
</reference>
<dbReference type="PANTHER" id="PTHR10887:SF341">
    <property type="entry name" value="NFX1-TYPE ZINC FINGER-CONTAINING PROTEIN 1"/>
    <property type="match status" value="1"/>
</dbReference>
<evidence type="ECO:0000313" key="8">
    <source>
        <dbReference type="Proteomes" id="UP001187531"/>
    </source>
</evidence>
<keyword evidence="2" id="KW-0677">Repeat</keyword>
<dbReference type="CDD" id="cd06008">
    <property type="entry name" value="NF-X1-zinc-finger"/>
    <property type="match status" value="1"/>
</dbReference>
<evidence type="ECO:0000256" key="3">
    <source>
        <dbReference type="ARBA" id="ARBA00022771"/>
    </source>
</evidence>
<dbReference type="Proteomes" id="UP001187531">
    <property type="component" value="Unassembled WGS sequence"/>
</dbReference>
<dbReference type="InterPro" id="IPR057373">
    <property type="entry name" value="ZNFX1"/>
</dbReference>
<evidence type="ECO:0000256" key="5">
    <source>
        <dbReference type="SAM" id="Coils"/>
    </source>
</evidence>
<evidence type="ECO:0000313" key="7">
    <source>
        <dbReference type="EMBL" id="KAK2705190.1"/>
    </source>
</evidence>
<dbReference type="InterPro" id="IPR045055">
    <property type="entry name" value="DNA2/NAM7-like"/>
</dbReference>
<feature type="domain" description="NF-X1-type" evidence="6">
    <location>
        <begin position="1378"/>
        <end position="1397"/>
    </location>
</feature>
<feature type="domain" description="NF-X1-type" evidence="6">
    <location>
        <begin position="1292"/>
        <end position="1311"/>
    </location>
</feature>
<evidence type="ECO:0000256" key="1">
    <source>
        <dbReference type="ARBA" id="ARBA00022723"/>
    </source>
</evidence>
<evidence type="ECO:0000256" key="4">
    <source>
        <dbReference type="ARBA" id="ARBA00022833"/>
    </source>
</evidence>
<dbReference type="SMART" id="SM00438">
    <property type="entry name" value="ZnF_NFX"/>
    <property type="match status" value="8"/>
</dbReference>
<dbReference type="Pfam" id="PF13087">
    <property type="entry name" value="AAA_12"/>
    <property type="match status" value="1"/>
</dbReference>
<feature type="domain" description="NF-X1-type" evidence="6">
    <location>
        <begin position="1433"/>
        <end position="1457"/>
    </location>
</feature>
<dbReference type="GO" id="GO:0008270">
    <property type="term" value="F:zinc ion binding"/>
    <property type="evidence" value="ECO:0007669"/>
    <property type="project" value="UniProtKB-KW"/>
</dbReference>
<feature type="domain" description="NF-X1-type" evidence="6">
    <location>
        <begin position="1236"/>
        <end position="1258"/>
    </location>
</feature>
<dbReference type="Gene3D" id="3.40.50.300">
    <property type="entry name" value="P-loop containing nucleotide triphosphate hydrolases"/>
    <property type="match status" value="3"/>
</dbReference>
<dbReference type="EMBL" id="JAVRJZ010000021">
    <property type="protein sequence ID" value="KAK2705190.1"/>
    <property type="molecule type" value="Genomic_DNA"/>
</dbReference>
<dbReference type="GO" id="GO:0031380">
    <property type="term" value="C:nuclear RNA-directed RNA polymerase complex"/>
    <property type="evidence" value="ECO:0007669"/>
    <property type="project" value="TreeGrafter"/>
</dbReference>
<protein>
    <recommendedName>
        <fullName evidence="6">NF-X1-type domain-containing protein</fullName>
    </recommendedName>
</protein>
<dbReference type="InterPro" id="IPR041677">
    <property type="entry name" value="DNA2/NAM7_AAA_11"/>
</dbReference>
<feature type="domain" description="NF-X1-type" evidence="6">
    <location>
        <begin position="1556"/>
        <end position="1573"/>
    </location>
</feature>
<feature type="non-terminal residue" evidence="7">
    <location>
        <position position="1770"/>
    </location>
</feature>
<keyword evidence="3" id="KW-0863">Zinc-finger</keyword>
<keyword evidence="4" id="KW-0862">Zinc</keyword>
<dbReference type="InterPro" id="IPR000967">
    <property type="entry name" value="Znf_NFX1"/>
</dbReference>
<dbReference type="FunFam" id="3.40.50.300:FF:000742">
    <property type="entry name" value="NFX1-type zinc finger-containing protein 1"/>
    <property type="match status" value="1"/>
</dbReference>
<evidence type="ECO:0000256" key="2">
    <source>
        <dbReference type="ARBA" id="ARBA00022737"/>
    </source>
</evidence>